<proteinExistence type="predicted"/>
<organism evidence="2 3">
    <name type="scientific">Cirrhinus molitorella</name>
    <name type="common">mud carp</name>
    <dbReference type="NCBI Taxonomy" id="172907"/>
    <lineage>
        <taxon>Eukaryota</taxon>
        <taxon>Metazoa</taxon>
        <taxon>Chordata</taxon>
        <taxon>Craniata</taxon>
        <taxon>Vertebrata</taxon>
        <taxon>Euteleostomi</taxon>
        <taxon>Actinopterygii</taxon>
        <taxon>Neopterygii</taxon>
        <taxon>Teleostei</taxon>
        <taxon>Ostariophysi</taxon>
        <taxon>Cypriniformes</taxon>
        <taxon>Cyprinidae</taxon>
        <taxon>Labeoninae</taxon>
        <taxon>Labeonini</taxon>
        <taxon>Cirrhinus</taxon>
    </lineage>
</organism>
<sequence>MIRTRRNLDRILWRPATQEQESLSSCQNTDSPRAAHTAGHPTDTPGGTALAAVKGCHYFSYGSAPSVDWPDRWSKQEKVCDTTEEVKEQAQRHSRLVPCHFKPTMKQQKCPPPGSIPQWLLHPRMSRASISVSGRLVPLRGAYLQPAPSFPSQSDSQRSVRGVQDKQCRGILPRIHSRNCPVTHYQHKGRKSWGTIYNLSPKEGRLGGAPQQEPQHSMWGATRTGQDLRMT</sequence>
<feature type="region of interest" description="Disordered" evidence="1">
    <location>
        <begin position="202"/>
        <end position="231"/>
    </location>
</feature>
<evidence type="ECO:0000313" key="2">
    <source>
        <dbReference type="EMBL" id="KAL1262852.1"/>
    </source>
</evidence>
<evidence type="ECO:0000256" key="1">
    <source>
        <dbReference type="SAM" id="MobiDB-lite"/>
    </source>
</evidence>
<comment type="caution">
    <text evidence="2">The sequence shown here is derived from an EMBL/GenBank/DDBJ whole genome shotgun (WGS) entry which is preliminary data.</text>
</comment>
<keyword evidence="3" id="KW-1185">Reference proteome</keyword>
<reference evidence="2 3" key="1">
    <citation type="submission" date="2023-09" db="EMBL/GenBank/DDBJ databases">
        <authorList>
            <person name="Wang M."/>
        </authorList>
    </citation>
    <scope>NUCLEOTIDE SEQUENCE [LARGE SCALE GENOMIC DNA]</scope>
    <source>
        <strain evidence="2">GT-2023</strain>
        <tissue evidence="2">Liver</tissue>
    </source>
</reference>
<accession>A0ABR3MCS1</accession>
<feature type="region of interest" description="Disordered" evidence="1">
    <location>
        <begin position="16"/>
        <end position="46"/>
    </location>
</feature>
<feature type="compositionally biased region" description="Polar residues" evidence="1">
    <location>
        <begin position="17"/>
        <end position="31"/>
    </location>
</feature>
<protein>
    <submittedName>
        <fullName evidence="2">Uncharacterized protein</fullName>
    </submittedName>
</protein>
<dbReference type="Proteomes" id="UP001558613">
    <property type="component" value="Unassembled WGS sequence"/>
</dbReference>
<dbReference type="EMBL" id="JAYMGO010000013">
    <property type="protein sequence ID" value="KAL1262852.1"/>
    <property type="molecule type" value="Genomic_DNA"/>
</dbReference>
<evidence type="ECO:0000313" key="3">
    <source>
        <dbReference type="Proteomes" id="UP001558613"/>
    </source>
</evidence>
<name>A0ABR3MCS1_9TELE</name>
<gene>
    <name evidence="2" type="ORF">QQF64_005591</name>
</gene>